<dbReference type="PANTHER" id="PTHR34265">
    <property type="entry name" value="TYPE III PANTOTHENATE KINASE"/>
    <property type="match status" value="1"/>
</dbReference>
<dbReference type="Gene3D" id="3.30.420.40">
    <property type="match status" value="2"/>
</dbReference>
<accession>A0A1H8JWP2</accession>
<dbReference type="InterPro" id="IPR043129">
    <property type="entry name" value="ATPase_NBD"/>
</dbReference>
<organism evidence="18 19">
    <name type="scientific">Brachymonas denitrificans DSM 15123</name>
    <dbReference type="NCBI Taxonomy" id="1121117"/>
    <lineage>
        <taxon>Bacteria</taxon>
        <taxon>Pseudomonadati</taxon>
        <taxon>Pseudomonadota</taxon>
        <taxon>Betaproteobacteria</taxon>
        <taxon>Burkholderiales</taxon>
        <taxon>Comamonadaceae</taxon>
        <taxon>Brachymonas</taxon>
    </lineage>
</organism>
<evidence type="ECO:0000256" key="8">
    <source>
        <dbReference type="ARBA" id="ARBA00022679"/>
    </source>
</evidence>
<dbReference type="EMBL" id="FOCW01000008">
    <property type="protein sequence ID" value="SEN85143.1"/>
    <property type="molecule type" value="Genomic_DNA"/>
</dbReference>
<evidence type="ECO:0000256" key="14">
    <source>
        <dbReference type="ARBA" id="ARBA00038036"/>
    </source>
</evidence>
<evidence type="ECO:0000313" key="18">
    <source>
        <dbReference type="EMBL" id="SEN85143.1"/>
    </source>
</evidence>
<proteinExistence type="inferred from homology"/>
<reference evidence="18 19" key="1">
    <citation type="submission" date="2016-10" db="EMBL/GenBank/DDBJ databases">
        <authorList>
            <person name="de Groot N.N."/>
        </authorList>
    </citation>
    <scope>NUCLEOTIDE SEQUENCE [LARGE SCALE GENOMIC DNA]</scope>
    <source>
        <strain evidence="18 19">DSM 15123</strain>
    </source>
</reference>
<dbReference type="Proteomes" id="UP000199531">
    <property type="component" value="Unassembled WGS sequence"/>
</dbReference>
<evidence type="ECO:0000256" key="17">
    <source>
        <dbReference type="SAM" id="MobiDB-lite"/>
    </source>
</evidence>
<keyword evidence="9 16" id="KW-0547">Nucleotide-binding</keyword>
<dbReference type="GO" id="GO:0015937">
    <property type="term" value="P:coenzyme A biosynthetic process"/>
    <property type="evidence" value="ECO:0007669"/>
    <property type="project" value="UniProtKB-UniRule"/>
</dbReference>
<comment type="pathway">
    <text evidence="4 16">Cofactor biosynthesis; coenzyme A biosynthesis; CoA from (R)-pantothenate: step 1/5.</text>
</comment>
<feature type="binding site" evidence="16">
    <location>
        <position position="188"/>
    </location>
    <ligand>
        <name>substrate</name>
    </ligand>
</feature>
<feature type="region of interest" description="Disordered" evidence="17">
    <location>
        <begin position="265"/>
        <end position="296"/>
    </location>
</feature>
<comment type="cofactor">
    <cofactor evidence="16">
        <name>NH4(+)</name>
        <dbReference type="ChEBI" id="CHEBI:28938"/>
    </cofactor>
    <cofactor evidence="16">
        <name>K(+)</name>
        <dbReference type="ChEBI" id="CHEBI:29103"/>
    </cofactor>
    <text evidence="16">A monovalent cation. Ammonium or potassium.</text>
</comment>
<dbReference type="AlphaFoldDB" id="A0A1H8JWP2"/>
<gene>
    <name evidence="16" type="primary">coaX</name>
    <name evidence="18" type="ORF">SAMN02745977_02179</name>
</gene>
<evidence type="ECO:0000256" key="4">
    <source>
        <dbReference type="ARBA" id="ARBA00005225"/>
    </source>
</evidence>
<comment type="caution">
    <text evidence="16">Lacks conserved residue(s) required for the propagation of feature annotation.</text>
</comment>
<evidence type="ECO:0000256" key="6">
    <source>
        <dbReference type="ARBA" id="ARBA00012102"/>
    </source>
</evidence>
<comment type="cofactor">
    <cofactor evidence="2">
        <name>K(+)</name>
        <dbReference type="ChEBI" id="CHEBI:29103"/>
    </cofactor>
</comment>
<evidence type="ECO:0000256" key="2">
    <source>
        <dbReference type="ARBA" id="ARBA00001958"/>
    </source>
</evidence>
<evidence type="ECO:0000256" key="13">
    <source>
        <dbReference type="ARBA" id="ARBA00022993"/>
    </source>
</evidence>
<keyword evidence="12 16" id="KW-0630">Potassium</keyword>
<evidence type="ECO:0000256" key="10">
    <source>
        <dbReference type="ARBA" id="ARBA00022777"/>
    </source>
</evidence>
<comment type="subcellular location">
    <subcellularLocation>
        <location evidence="3 16">Cytoplasm</location>
    </subcellularLocation>
</comment>
<protein>
    <recommendedName>
        <fullName evidence="15 16">Type III pantothenate kinase</fullName>
        <ecNumber evidence="6 16">2.7.1.33</ecNumber>
    </recommendedName>
    <alternativeName>
        <fullName evidence="16">PanK-III</fullName>
    </alternativeName>
    <alternativeName>
        <fullName evidence="16">Pantothenic acid kinase</fullName>
    </alternativeName>
</protein>
<keyword evidence="7 16" id="KW-0963">Cytoplasm</keyword>
<feature type="binding site" evidence="16">
    <location>
        <position position="138"/>
    </location>
    <ligand>
        <name>ATP</name>
        <dbReference type="ChEBI" id="CHEBI:30616"/>
    </ligand>
</feature>
<dbReference type="Pfam" id="PF03309">
    <property type="entry name" value="Pan_kinase"/>
    <property type="match status" value="1"/>
</dbReference>
<dbReference type="GO" id="GO:0005737">
    <property type="term" value="C:cytoplasm"/>
    <property type="evidence" value="ECO:0007669"/>
    <property type="project" value="UniProtKB-SubCell"/>
</dbReference>
<evidence type="ECO:0000256" key="9">
    <source>
        <dbReference type="ARBA" id="ARBA00022741"/>
    </source>
</evidence>
<dbReference type="EC" id="2.7.1.33" evidence="6 16"/>
<dbReference type="NCBIfam" id="TIGR00671">
    <property type="entry name" value="baf"/>
    <property type="match status" value="1"/>
</dbReference>
<keyword evidence="13 16" id="KW-0173">Coenzyme A biosynthesis</keyword>
<evidence type="ECO:0000256" key="3">
    <source>
        <dbReference type="ARBA" id="ARBA00004496"/>
    </source>
</evidence>
<dbReference type="CDD" id="cd24015">
    <property type="entry name" value="ASKHA_NBD_PanK-III"/>
    <property type="match status" value="1"/>
</dbReference>
<dbReference type="GO" id="GO:0005524">
    <property type="term" value="F:ATP binding"/>
    <property type="evidence" value="ECO:0007669"/>
    <property type="project" value="UniProtKB-UniRule"/>
</dbReference>
<evidence type="ECO:0000256" key="1">
    <source>
        <dbReference type="ARBA" id="ARBA00001206"/>
    </source>
</evidence>
<evidence type="ECO:0000256" key="15">
    <source>
        <dbReference type="ARBA" id="ARBA00040883"/>
    </source>
</evidence>
<dbReference type="GO" id="GO:0004594">
    <property type="term" value="F:pantothenate kinase activity"/>
    <property type="evidence" value="ECO:0007669"/>
    <property type="project" value="UniProtKB-UniRule"/>
</dbReference>
<dbReference type="UniPathway" id="UPA00241">
    <property type="reaction ID" value="UER00352"/>
</dbReference>
<comment type="function">
    <text evidence="16">Catalyzes the phosphorylation of pantothenate (Pan), the first step in CoA biosynthesis.</text>
</comment>
<feature type="binding site" evidence="16">
    <location>
        <begin position="105"/>
        <end position="108"/>
    </location>
    <ligand>
        <name>substrate</name>
    </ligand>
</feature>
<evidence type="ECO:0000313" key="19">
    <source>
        <dbReference type="Proteomes" id="UP000199531"/>
    </source>
</evidence>
<feature type="binding site" evidence="16">
    <location>
        <position position="98"/>
    </location>
    <ligand>
        <name>substrate</name>
    </ligand>
</feature>
<keyword evidence="8 16" id="KW-0808">Transferase</keyword>
<comment type="similarity">
    <text evidence="14 16">Belongs to the type III pantothenate kinase family.</text>
</comment>
<feature type="binding site" evidence="16">
    <location>
        <begin position="7"/>
        <end position="14"/>
    </location>
    <ligand>
        <name>ATP</name>
        <dbReference type="ChEBI" id="CHEBI:30616"/>
    </ligand>
</feature>
<evidence type="ECO:0000256" key="16">
    <source>
        <dbReference type="HAMAP-Rule" id="MF_01274"/>
    </source>
</evidence>
<dbReference type="PANTHER" id="PTHR34265:SF1">
    <property type="entry name" value="TYPE III PANTOTHENATE KINASE"/>
    <property type="match status" value="1"/>
</dbReference>
<evidence type="ECO:0000256" key="7">
    <source>
        <dbReference type="ARBA" id="ARBA00022490"/>
    </source>
</evidence>
<feature type="active site" description="Proton acceptor" evidence="16">
    <location>
        <position position="107"/>
    </location>
</feature>
<dbReference type="SUPFAM" id="SSF53067">
    <property type="entry name" value="Actin-like ATPase domain"/>
    <property type="match status" value="2"/>
</dbReference>
<comment type="subunit">
    <text evidence="5 16">Homodimer.</text>
</comment>
<evidence type="ECO:0000256" key="12">
    <source>
        <dbReference type="ARBA" id="ARBA00022958"/>
    </source>
</evidence>
<dbReference type="InterPro" id="IPR004619">
    <property type="entry name" value="Type_III_PanK"/>
</dbReference>
<dbReference type="HAMAP" id="MF_01274">
    <property type="entry name" value="Pantothen_kinase_3"/>
    <property type="match status" value="1"/>
</dbReference>
<evidence type="ECO:0000256" key="11">
    <source>
        <dbReference type="ARBA" id="ARBA00022840"/>
    </source>
</evidence>
<comment type="catalytic activity">
    <reaction evidence="1 16">
        <text>(R)-pantothenate + ATP = (R)-4'-phosphopantothenate + ADP + H(+)</text>
        <dbReference type="Rhea" id="RHEA:16373"/>
        <dbReference type="ChEBI" id="CHEBI:10986"/>
        <dbReference type="ChEBI" id="CHEBI:15378"/>
        <dbReference type="ChEBI" id="CHEBI:29032"/>
        <dbReference type="ChEBI" id="CHEBI:30616"/>
        <dbReference type="ChEBI" id="CHEBI:456216"/>
        <dbReference type="EC" id="2.7.1.33"/>
    </reaction>
</comment>
<evidence type="ECO:0000256" key="5">
    <source>
        <dbReference type="ARBA" id="ARBA00011738"/>
    </source>
</evidence>
<dbReference type="OrthoDB" id="9781305at2"/>
<name>A0A1H8JWP2_9BURK</name>
<sequence>MTFLAVDIGNTRLKWALYAQPAPNARLLAHGAEFLENIEKLAEGPWKAFPSAPSRMLGCVVAGDALKRRVEEQMEIWPDLEPRWVVSRTEQAGVTNGYEMPNRLGADRWVAIIGARHRMLHACEGQAPRPLVVVMVGTAVTVEAIDVDGNFLGGLILPGHGIMLRALESGTAGLHVPTGNVTEFPTNTSDALTSGGTFAIAGAVQRMVRHVRAHCGMQPMCIMTGGAGWKMAPYMETPFELVESLIFDGLLAMAADAHARQRAEQASRLEAAAQQATGPQSGDGAAGETQASCDGGAVPQAASTVLPCQMVDGAGSLPQS</sequence>
<keyword evidence="19" id="KW-1185">Reference proteome</keyword>
<keyword evidence="11 16" id="KW-0067">ATP-binding</keyword>
<keyword evidence="10 16" id="KW-0418">Kinase</keyword>
<dbReference type="STRING" id="1121117.SAMN02745977_02179"/>